<dbReference type="CDD" id="cd03801">
    <property type="entry name" value="GT4_PimA-like"/>
    <property type="match status" value="1"/>
</dbReference>
<reference evidence="3" key="1">
    <citation type="submission" date="2016-02" db="EMBL/GenBank/DDBJ databases">
        <title>Genome sequence of Bacillus trypoxylicola KCTC 13244(T).</title>
        <authorList>
            <person name="Jeong H."/>
            <person name="Park S.-H."/>
            <person name="Choi S.-K."/>
        </authorList>
    </citation>
    <scope>NUCLEOTIDE SEQUENCE [LARGE SCALE GENOMIC DNA]</scope>
    <source>
        <strain evidence="3">KCTC 13244</strain>
    </source>
</reference>
<dbReference type="EMBL" id="LTAO01000012">
    <property type="protein sequence ID" value="KYG32436.1"/>
    <property type="molecule type" value="Genomic_DNA"/>
</dbReference>
<dbReference type="RefSeq" id="WP_061948693.1">
    <property type="nucleotide sequence ID" value="NZ_LTAO01000012.1"/>
</dbReference>
<keyword evidence="3" id="KW-0328">Glycosyltransferase</keyword>
<keyword evidence="4" id="KW-1185">Reference proteome</keyword>
<sequence>MNILMICTEKLPVPPIRGGAIQTYIDGVSSILAKEHQLTILGRDDSSLENDESVEGIRYVRVKSGTFENYAEGVKEFLRSHSFDIIHLFNRPRLVKYIREVAPQTRLVLSMHNDMFTTNKISSKEAEETISQLDQIVTVSNYIGRTIAELYPQAENKLKTVYSGVDIGRFVPPHSEDAQRMRRRIREENNLQNKKVILYAGRLSANKGADILVQAMPELAKRHSDIALIIVGSKWFSDDKVSDYVAYVRALASRLPIPVINTGFVAPDEIQNWFAAADVFVCPSQWQEPLARVHYEAMASGLPIITTARGGNPEVILPNENGIVIENPENPQEFTEQLTHIFSNLTQARNMGQYGRKLAESNYTWERVASDILDVWKEVERKIHNHIPISDENIEPLTKELVSTIHGQDTQIQPIKLIENESEGDIVKNHVSTKENVKSILLYELSNKNSLIESLLEKINKKAEDKNHTNINQIIQSTIGELEEMIEKVHSNHKKKEATNDVVNDISTAKLYLKNH</sequence>
<feature type="domain" description="Glycosyltransferase subfamily 4-like N-terminal" evidence="2">
    <location>
        <begin position="23"/>
        <end position="168"/>
    </location>
</feature>
<evidence type="ECO:0000259" key="1">
    <source>
        <dbReference type="Pfam" id="PF00534"/>
    </source>
</evidence>
<accession>A0A162EFB5</accession>
<dbReference type="PANTHER" id="PTHR12526">
    <property type="entry name" value="GLYCOSYLTRANSFERASE"/>
    <property type="match status" value="1"/>
</dbReference>
<evidence type="ECO:0000313" key="4">
    <source>
        <dbReference type="Proteomes" id="UP000075806"/>
    </source>
</evidence>
<dbReference type="SUPFAM" id="SSF53756">
    <property type="entry name" value="UDP-Glycosyltransferase/glycogen phosphorylase"/>
    <property type="match status" value="1"/>
</dbReference>
<dbReference type="OrthoDB" id="139410at2"/>
<dbReference type="GO" id="GO:0016757">
    <property type="term" value="F:glycosyltransferase activity"/>
    <property type="evidence" value="ECO:0007669"/>
    <property type="project" value="UniProtKB-KW"/>
</dbReference>
<dbReference type="InterPro" id="IPR001296">
    <property type="entry name" value="Glyco_trans_1"/>
</dbReference>
<dbReference type="STRING" id="519424.AZF04_06665"/>
<evidence type="ECO:0000313" key="3">
    <source>
        <dbReference type="EMBL" id="KYG32436.1"/>
    </source>
</evidence>
<dbReference type="Pfam" id="PF13439">
    <property type="entry name" value="Glyco_transf_4"/>
    <property type="match status" value="1"/>
</dbReference>
<comment type="caution">
    <text evidence="3">The sequence shown here is derived from an EMBL/GenBank/DDBJ whole genome shotgun (WGS) entry which is preliminary data.</text>
</comment>
<dbReference type="InterPro" id="IPR028098">
    <property type="entry name" value="Glyco_trans_4-like_N"/>
</dbReference>
<dbReference type="PANTHER" id="PTHR12526:SF638">
    <property type="entry name" value="SPORE COAT PROTEIN SA"/>
    <property type="match status" value="1"/>
</dbReference>
<protein>
    <submittedName>
        <fullName evidence="3">Lipopolysaccharide N-acetylglucosaminyltransferase</fullName>
    </submittedName>
</protein>
<dbReference type="Gene3D" id="3.40.50.2000">
    <property type="entry name" value="Glycogen Phosphorylase B"/>
    <property type="match status" value="2"/>
</dbReference>
<name>A0A162EFB5_9BACI</name>
<organism evidence="3 4">
    <name type="scientific">Alkalihalobacillus trypoxylicola</name>
    <dbReference type="NCBI Taxonomy" id="519424"/>
    <lineage>
        <taxon>Bacteria</taxon>
        <taxon>Bacillati</taxon>
        <taxon>Bacillota</taxon>
        <taxon>Bacilli</taxon>
        <taxon>Bacillales</taxon>
        <taxon>Bacillaceae</taxon>
        <taxon>Alkalihalobacillus</taxon>
    </lineage>
</organism>
<feature type="domain" description="Glycosyl transferase family 1" evidence="1">
    <location>
        <begin position="182"/>
        <end position="357"/>
    </location>
</feature>
<dbReference type="Proteomes" id="UP000075806">
    <property type="component" value="Unassembled WGS sequence"/>
</dbReference>
<keyword evidence="3" id="KW-0808">Transferase</keyword>
<dbReference type="Pfam" id="PF00534">
    <property type="entry name" value="Glycos_transf_1"/>
    <property type="match status" value="1"/>
</dbReference>
<evidence type="ECO:0000259" key="2">
    <source>
        <dbReference type="Pfam" id="PF13439"/>
    </source>
</evidence>
<dbReference type="AlphaFoldDB" id="A0A162EFB5"/>
<proteinExistence type="predicted"/>
<gene>
    <name evidence="3" type="ORF">AZF04_06665</name>
</gene>